<feature type="domain" description="YfjL-like N-terminal" evidence="3">
    <location>
        <begin position="9"/>
        <end position="98"/>
    </location>
</feature>
<protein>
    <submittedName>
        <fullName evidence="4">Uncharacterized protein</fullName>
    </submittedName>
</protein>
<proteinExistence type="predicted"/>
<organism evidence="4 5">
    <name type="scientific">Tissierella carlieri</name>
    <dbReference type="NCBI Taxonomy" id="689904"/>
    <lineage>
        <taxon>Bacteria</taxon>
        <taxon>Bacillati</taxon>
        <taxon>Bacillota</taxon>
        <taxon>Tissierellia</taxon>
        <taxon>Tissierellales</taxon>
        <taxon>Tissierellaceae</taxon>
        <taxon>Tissierella</taxon>
    </lineage>
</organism>
<evidence type="ECO:0000313" key="4">
    <source>
        <dbReference type="EMBL" id="MCQ4924285.1"/>
    </source>
</evidence>
<dbReference type="EMBL" id="JANGAC010000011">
    <property type="protein sequence ID" value="MCQ4924285.1"/>
    <property type="molecule type" value="Genomic_DNA"/>
</dbReference>
<reference evidence="4 5" key="1">
    <citation type="submission" date="2022-06" db="EMBL/GenBank/DDBJ databases">
        <title>Isolation of gut microbiota from human fecal samples.</title>
        <authorList>
            <person name="Pamer E.G."/>
            <person name="Barat B."/>
            <person name="Waligurski E."/>
            <person name="Medina S."/>
            <person name="Paddock L."/>
            <person name="Mostad J."/>
        </authorList>
    </citation>
    <scope>NUCLEOTIDE SEQUENCE [LARGE SCALE GENOMIC DNA]</scope>
    <source>
        <strain evidence="4 5">DFI.7.95</strain>
    </source>
</reference>
<dbReference type="InterPro" id="IPR056905">
    <property type="entry name" value="YfjL_C"/>
</dbReference>
<feature type="transmembrane region" description="Helical" evidence="1">
    <location>
        <begin position="12"/>
        <end position="32"/>
    </location>
</feature>
<keyword evidence="5" id="KW-1185">Reference proteome</keyword>
<evidence type="ECO:0000259" key="2">
    <source>
        <dbReference type="Pfam" id="PF24911"/>
    </source>
</evidence>
<dbReference type="InterPro" id="IPR057359">
    <property type="entry name" value="YfjL_N"/>
</dbReference>
<dbReference type="RefSeq" id="WP_256312053.1">
    <property type="nucleotide sequence ID" value="NZ_JANGAC010000011.1"/>
</dbReference>
<gene>
    <name evidence="4" type="ORF">NE686_14375</name>
</gene>
<evidence type="ECO:0000259" key="3">
    <source>
        <dbReference type="Pfam" id="PF25425"/>
    </source>
</evidence>
<evidence type="ECO:0000256" key="1">
    <source>
        <dbReference type="SAM" id="Phobius"/>
    </source>
</evidence>
<dbReference type="Pfam" id="PF25425">
    <property type="entry name" value="YfjL_N"/>
    <property type="match status" value="1"/>
</dbReference>
<dbReference type="Proteomes" id="UP001524478">
    <property type="component" value="Unassembled WGS sequence"/>
</dbReference>
<keyword evidence="1" id="KW-0812">Transmembrane</keyword>
<dbReference type="Pfam" id="PF24911">
    <property type="entry name" value="YfjL_C"/>
    <property type="match status" value="1"/>
</dbReference>
<name>A0ABT1SD94_9FIRM</name>
<feature type="domain" description="YfjL-like C-terminal" evidence="2">
    <location>
        <begin position="117"/>
        <end position="236"/>
    </location>
</feature>
<accession>A0ABT1SD94</accession>
<keyword evidence="1" id="KW-1133">Transmembrane helix</keyword>
<evidence type="ECO:0000313" key="5">
    <source>
        <dbReference type="Proteomes" id="UP001524478"/>
    </source>
</evidence>
<keyword evidence="1" id="KW-0472">Membrane</keyword>
<comment type="caution">
    <text evidence="4">The sequence shown here is derived from an EMBL/GenBank/DDBJ whole genome shotgun (WGS) entry which is preliminary data.</text>
</comment>
<sequence>MKNTKNKILKIFAGLIAIILIGGILFITNAFLGNPISARIADETIKQYIKENYSYLDLELEKPIYNFKDGSYVVNARSKSSIDTKFGIHYRNGSIGYDSYEMRVLGMFNTLDRLSDEYSAVAKRIIDKELEYEIKNTRVIYDKSIYENGNNALELDMKFDKSLPIAAEVNIRTNILDTSMEDIAKFLTDAHKAFINNGCYFKKYELSAENDGIVVMVNGVTPKDIESDDLVNLLQKAKDYEDDTVVEKGNKKKDYEERITVFIKDNNSRNE</sequence>